<name>A0A8H3EZN3_9LECA</name>
<feature type="compositionally biased region" description="Basic and acidic residues" evidence="1">
    <location>
        <begin position="808"/>
        <end position="821"/>
    </location>
</feature>
<dbReference type="Proteomes" id="UP000664534">
    <property type="component" value="Unassembled WGS sequence"/>
</dbReference>
<feature type="compositionally biased region" description="Acidic residues" evidence="1">
    <location>
        <begin position="840"/>
        <end position="849"/>
    </location>
</feature>
<feature type="region of interest" description="Disordered" evidence="1">
    <location>
        <begin position="389"/>
        <end position="474"/>
    </location>
</feature>
<accession>A0A8H3EZN3</accession>
<organism evidence="2 3">
    <name type="scientific">Imshaugia aleurites</name>
    <dbReference type="NCBI Taxonomy" id="172621"/>
    <lineage>
        <taxon>Eukaryota</taxon>
        <taxon>Fungi</taxon>
        <taxon>Dikarya</taxon>
        <taxon>Ascomycota</taxon>
        <taxon>Pezizomycotina</taxon>
        <taxon>Lecanoromycetes</taxon>
        <taxon>OSLEUM clade</taxon>
        <taxon>Lecanoromycetidae</taxon>
        <taxon>Lecanorales</taxon>
        <taxon>Lecanorineae</taxon>
        <taxon>Parmeliaceae</taxon>
        <taxon>Imshaugia</taxon>
    </lineage>
</organism>
<keyword evidence="3" id="KW-1185">Reference proteome</keyword>
<feature type="compositionally biased region" description="Polar residues" evidence="1">
    <location>
        <begin position="389"/>
        <end position="403"/>
    </location>
</feature>
<evidence type="ECO:0008006" key="4">
    <source>
        <dbReference type="Google" id="ProtNLM"/>
    </source>
</evidence>
<feature type="compositionally biased region" description="Polar residues" evidence="1">
    <location>
        <begin position="431"/>
        <end position="441"/>
    </location>
</feature>
<feature type="region of interest" description="Disordered" evidence="1">
    <location>
        <begin position="288"/>
        <end position="367"/>
    </location>
</feature>
<reference evidence="2" key="1">
    <citation type="submission" date="2021-03" db="EMBL/GenBank/DDBJ databases">
        <authorList>
            <person name="Tagirdzhanova G."/>
        </authorList>
    </citation>
    <scope>NUCLEOTIDE SEQUENCE</scope>
</reference>
<evidence type="ECO:0000256" key="1">
    <source>
        <dbReference type="SAM" id="MobiDB-lite"/>
    </source>
</evidence>
<feature type="compositionally biased region" description="Polar residues" evidence="1">
    <location>
        <begin position="102"/>
        <end position="117"/>
    </location>
</feature>
<feature type="region of interest" description="Disordered" evidence="1">
    <location>
        <begin position="806"/>
        <end position="849"/>
    </location>
</feature>
<feature type="compositionally biased region" description="Polar residues" evidence="1">
    <location>
        <begin position="1"/>
        <end position="10"/>
    </location>
</feature>
<dbReference type="OrthoDB" id="2322499at2759"/>
<feature type="compositionally biased region" description="Basic residues" evidence="1">
    <location>
        <begin position="449"/>
        <end position="474"/>
    </location>
</feature>
<feature type="region of interest" description="Disordered" evidence="1">
    <location>
        <begin position="1"/>
        <end position="137"/>
    </location>
</feature>
<gene>
    <name evidence="2" type="ORF">IMSHALPRED_002605</name>
</gene>
<evidence type="ECO:0000313" key="3">
    <source>
        <dbReference type="Proteomes" id="UP000664534"/>
    </source>
</evidence>
<evidence type="ECO:0000313" key="2">
    <source>
        <dbReference type="EMBL" id="CAF9915439.1"/>
    </source>
</evidence>
<dbReference type="EMBL" id="CAJPDT010000015">
    <property type="protein sequence ID" value="CAF9915439.1"/>
    <property type="molecule type" value="Genomic_DNA"/>
</dbReference>
<proteinExistence type="predicted"/>
<comment type="caution">
    <text evidence="2">The sequence shown here is derived from an EMBL/GenBank/DDBJ whole genome shotgun (WGS) entry which is preliminary data.</text>
</comment>
<protein>
    <recommendedName>
        <fullName evidence="4">F-box domain-containing protein</fullName>
    </recommendedName>
</protein>
<dbReference type="AlphaFoldDB" id="A0A8H3EZN3"/>
<sequence length="849" mass="94113">MKFHISTPQSVGEYVAMQDSRRAAKRKSAHGSNMEPSTKKQKFLHGGLPSAPAPAQSQGIAMADSRPTDETPKLVDASLPLAHNTTDLGPAPETHKLDDAASSATQTQSHDITNLDRSTMEQKPDHSAVTPAQSHDIANPGLAARNLELNHDSLPPAQAQPVELTDLEPAAKRPELSFASLPKSSRKRVSSEESLRAFAVNYRKRLVRWCESQGYNYHELDAVPDTLLTSPGFDIDEYMAAQSSKGHSHTCRTSEPEVHPVDGLSAENLRAEGASNDAHSVDEQIIHDRSCHSPNPHTAVQVRPVSGDDSLHNSPTQDPISKGLSDSGVGTSHLPPIPNTTTTASLAFGREPSSSSPPPGDQKFTSVASLSPSLEGRISSSSDINLGCNTTPVWSDQNASNGSDRGLRDKTAASNSDHFVLLSPETDLRDNTTSASSSQIPSDDPPRNKGGRPRGRKPRVPKTPKRPTRFQKNHPVKAKVNFDVWENILVFCPSDFLLKARSISSTFRTVLQEDSSIWKRARINTFGADMPEPPLGLSEPQYADLITGTGCQTRGCTSTKTRKTYWALQKRLCIECFNKSFLPPRALQRVFKELETSPTPEYNSIARYYRNMDEFLPGMKFDRWDNYQWLGEYDPAPSWGQVYRSGQYTGYPAAAYASFSSELAVFVGNEYDVEQGRFSSHVPMPGKTCPPQDEIDAWFEAKRAANDALVPVLQTVENWSESYKRDIQKTGKDLRKSRELFYEEQAELAGLNKVALPHFKSYQAAIAISKPASEQSWKILLPKILVEYEATKKQLTKKQLTELEAQQLEEREREPCNHDDVPWAEEEIDPETGLARDRTEEEDWPIFGQ</sequence>